<keyword evidence="1 5" id="KW-0732">Signal</keyword>
<evidence type="ECO:0000259" key="7">
    <source>
        <dbReference type="Pfam" id="PF09864"/>
    </source>
</evidence>
<feature type="domain" description="C-type lysozyme inhibitor" evidence="7">
    <location>
        <begin position="122"/>
        <end position="192"/>
    </location>
</feature>
<dbReference type="GO" id="GO:0005576">
    <property type="term" value="C:extracellular region"/>
    <property type="evidence" value="ECO:0007669"/>
    <property type="project" value="TreeGrafter"/>
</dbReference>
<dbReference type="Pfam" id="PF09864">
    <property type="entry name" value="MliC"/>
    <property type="match status" value="1"/>
</dbReference>
<feature type="signal peptide" evidence="5">
    <location>
        <begin position="1"/>
        <end position="22"/>
    </location>
</feature>
<organism evidence="8">
    <name type="scientific">Thiolapillus brandeum</name>
    <dbReference type="NCBI Taxonomy" id="1076588"/>
    <lineage>
        <taxon>Bacteria</taxon>
        <taxon>Pseudomonadati</taxon>
        <taxon>Pseudomonadota</taxon>
        <taxon>Gammaproteobacteria</taxon>
        <taxon>Chromatiales</taxon>
        <taxon>Sedimenticolaceae</taxon>
        <taxon>Thiolapillus</taxon>
    </lineage>
</organism>
<dbReference type="Pfam" id="PF07007">
    <property type="entry name" value="LprI"/>
    <property type="match status" value="1"/>
</dbReference>
<evidence type="ECO:0000259" key="6">
    <source>
        <dbReference type="Pfam" id="PF07007"/>
    </source>
</evidence>
<feature type="domain" description="Lysozyme inhibitor LprI-like N-terminal" evidence="6">
    <location>
        <begin position="29"/>
        <end position="107"/>
    </location>
</feature>
<proteinExistence type="predicted"/>
<dbReference type="Gene3D" id="2.40.128.200">
    <property type="match status" value="1"/>
</dbReference>
<accession>A0A831RYA2</accession>
<evidence type="ECO:0000256" key="5">
    <source>
        <dbReference type="SAM" id="SignalP"/>
    </source>
</evidence>
<dbReference type="Gene3D" id="1.20.1270.180">
    <property type="match status" value="1"/>
</dbReference>
<evidence type="ECO:0000256" key="3">
    <source>
        <dbReference type="ARBA" id="ARBA00023139"/>
    </source>
</evidence>
<keyword evidence="3" id="KW-0564">Palmitate</keyword>
<keyword evidence="2" id="KW-0472">Membrane</keyword>
<name>A0A831RYA2_9GAMM</name>
<evidence type="ECO:0000313" key="8">
    <source>
        <dbReference type="EMBL" id="HEC06353.1"/>
    </source>
</evidence>
<reference evidence="8" key="1">
    <citation type="journal article" date="2020" name="mSystems">
        <title>Genome- and Community-Level Interaction Insights into Carbon Utilization and Element Cycling Functions of Hydrothermarchaeota in Hydrothermal Sediment.</title>
        <authorList>
            <person name="Zhou Z."/>
            <person name="Liu Y."/>
            <person name="Xu W."/>
            <person name="Pan J."/>
            <person name="Luo Z.H."/>
            <person name="Li M."/>
        </authorList>
    </citation>
    <scope>NUCLEOTIDE SEQUENCE [LARGE SCALE GENOMIC DNA]</scope>
    <source>
        <strain evidence="8">HyVt-458</strain>
    </source>
</reference>
<dbReference type="InterPro" id="IPR009739">
    <property type="entry name" value="LprI-like_N"/>
</dbReference>
<dbReference type="PANTHER" id="PTHR37549">
    <property type="entry name" value="LIPOPROTEIN LPRI"/>
    <property type="match status" value="1"/>
</dbReference>
<protein>
    <submittedName>
        <fullName evidence="8">DUF1311 domain-containing protein</fullName>
    </submittedName>
</protein>
<dbReference type="AlphaFoldDB" id="A0A831RYA2"/>
<evidence type="ECO:0000256" key="4">
    <source>
        <dbReference type="ARBA" id="ARBA00023288"/>
    </source>
</evidence>
<keyword evidence="4" id="KW-0449">Lipoprotein</keyword>
<comment type="caution">
    <text evidence="8">The sequence shown here is derived from an EMBL/GenBank/DDBJ whole genome shotgun (WGS) entry which is preliminary data.</text>
</comment>
<feature type="chain" id="PRO_5032731677" evidence="5">
    <location>
        <begin position="23"/>
        <end position="199"/>
    </location>
</feature>
<gene>
    <name evidence="8" type="ORF">ENJ12_05860</name>
</gene>
<evidence type="ECO:0000256" key="1">
    <source>
        <dbReference type="ARBA" id="ARBA00022729"/>
    </source>
</evidence>
<dbReference type="EMBL" id="DRLF01000209">
    <property type="protein sequence ID" value="HEC06353.1"/>
    <property type="molecule type" value="Genomic_DNA"/>
</dbReference>
<dbReference type="PANTHER" id="PTHR37549:SF1">
    <property type="entry name" value="LIPOPROTEIN LPRI"/>
    <property type="match status" value="1"/>
</dbReference>
<evidence type="ECO:0000256" key="2">
    <source>
        <dbReference type="ARBA" id="ARBA00023136"/>
    </source>
</evidence>
<dbReference type="InterPro" id="IPR018660">
    <property type="entry name" value="MliC"/>
</dbReference>
<dbReference type="InterPro" id="IPR036328">
    <property type="entry name" value="MliC_sf"/>
</dbReference>
<dbReference type="Proteomes" id="UP000886339">
    <property type="component" value="Unassembled WGS sequence"/>
</dbReference>
<dbReference type="InterPro" id="IPR052755">
    <property type="entry name" value="Lysozyme_Inhibitor_LprI"/>
</dbReference>
<dbReference type="SUPFAM" id="SSF141488">
    <property type="entry name" value="YdhA-like"/>
    <property type="match status" value="1"/>
</dbReference>
<sequence>MKTMVTILFAVLLLLVAAGLQAAEPAYDCNKASHEIEELICGNERLAALDRKMDEVYRQAMKALPENEKKKQKALQRGWIKGRNDCWKADDRAACVSLEYDQRITELQIISGQQIVPEPVEYRCDGGKYDSLTAVFYNETQTPAVVLTRVNASGDDQDIAYLRPSGSGAKYMGNKVEFWTKGKEAMGSWSGKAFKCREL</sequence>